<protein>
    <submittedName>
        <fullName evidence="5">Uncharacterized protein</fullName>
    </submittedName>
</protein>
<evidence type="ECO:0000256" key="2">
    <source>
        <dbReference type="SAM" id="Phobius"/>
    </source>
</evidence>
<accession>A0A922I7E1</accession>
<reference evidence="5" key="4">
    <citation type="journal article" date="2022" name="Res Sq">
        <title>Comparative Genomics Reveals Insights into the Divergent Evolution of Astigmatic Mites and Household Pest Adaptations.</title>
        <authorList>
            <person name="Xiong Q."/>
            <person name="Wan A.T.-Y."/>
            <person name="Liu X.-Y."/>
            <person name="Fung C.S.-H."/>
            <person name="Xiao X."/>
            <person name="Malainual N."/>
            <person name="Hou J."/>
            <person name="Wang L."/>
            <person name="Wang M."/>
            <person name="Yang K."/>
            <person name="Cui Y."/>
            <person name="Leung E."/>
            <person name="Nong W."/>
            <person name="Shin S.-K."/>
            <person name="Au S."/>
            <person name="Jeong K.Y."/>
            <person name="Chew F.T."/>
            <person name="Hui J."/>
            <person name="Leung T.F."/>
            <person name="Tungtrongchitr A."/>
            <person name="Zhong N."/>
            <person name="Liu Z."/>
            <person name="Tsui S."/>
        </authorList>
    </citation>
    <scope>NUCLEOTIDE SEQUENCE</scope>
    <source>
        <strain evidence="5">Derf</strain>
        <tissue evidence="5">Whole organism</tissue>
    </source>
</reference>
<keyword evidence="2" id="KW-0472">Membrane</keyword>
<dbReference type="EMBL" id="ASGP02000002">
    <property type="protein sequence ID" value="KAH9522815.1"/>
    <property type="molecule type" value="Genomic_DNA"/>
</dbReference>
<gene>
    <name evidence="5" type="ORF">DERF_006373</name>
    <name evidence="4" type="ORF">HUG17_2903</name>
</gene>
<name>A0A922I7E1_DERFA</name>
<keyword evidence="2" id="KW-1133">Transmembrane helix</keyword>
<organism evidence="5 6">
    <name type="scientific">Dermatophagoides farinae</name>
    <name type="common">American house dust mite</name>
    <dbReference type="NCBI Taxonomy" id="6954"/>
    <lineage>
        <taxon>Eukaryota</taxon>
        <taxon>Metazoa</taxon>
        <taxon>Ecdysozoa</taxon>
        <taxon>Arthropoda</taxon>
        <taxon>Chelicerata</taxon>
        <taxon>Arachnida</taxon>
        <taxon>Acari</taxon>
        <taxon>Acariformes</taxon>
        <taxon>Sarcoptiformes</taxon>
        <taxon>Astigmata</taxon>
        <taxon>Psoroptidia</taxon>
        <taxon>Analgoidea</taxon>
        <taxon>Pyroglyphidae</taxon>
        <taxon>Dermatophagoidinae</taxon>
        <taxon>Dermatophagoides</taxon>
    </lineage>
</organism>
<evidence type="ECO:0000256" key="3">
    <source>
        <dbReference type="SAM" id="SignalP"/>
    </source>
</evidence>
<keyword evidence="3" id="KW-0732">Signal</keyword>
<feature type="transmembrane region" description="Helical" evidence="2">
    <location>
        <begin position="123"/>
        <end position="149"/>
    </location>
</feature>
<dbReference type="OrthoDB" id="6506640at2759"/>
<dbReference type="Proteomes" id="UP000790347">
    <property type="component" value="Unassembled WGS sequence"/>
</dbReference>
<feature type="signal peptide" evidence="3">
    <location>
        <begin position="1"/>
        <end position="30"/>
    </location>
</feature>
<proteinExistence type="predicted"/>
<dbReference type="Proteomes" id="UP000828236">
    <property type="component" value="Unassembled WGS sequence"/>
</dbReference>
<dbReference type="EMBL" id="SDOV01000007">
    <property type="protein sequence ID" value="KAH7638870.1"/>
    <property type="molecule type" value="Genomic_DNA"/>
</dbReference>
<feature type="region of interest" description="Disordered" evidence="1">
    <location>
        <begin position="182"/>
        <end position="210"/>
    </location>
</feature>
<keyword evidence="2" id="KW-0812">Transmembrane</keyword>
<dbReference type="AlphaFoldDB" id="A0A922I7E1"/>
<reference evidence="4" key="2">
    <citation type="submission" date="2020-06" db="EMBL/GenBank/DDBJ databases">
        <authorList>
            <person name="Ji K."/>
            <person name="Li J."/>
        </authorList>
    </citation>
    <scope>NUCLEOTIDE SEQUENCE</scope>
    <source>
        <strain evidence="4">JKM2019</strain>
        <tissue evidence="4">Whole body</tissue>
    </source>
</reference>
<evidence type="ECO:0000256" key="1">
    <source>
        <dbReference type="SAM" id="MobiDB-lite"/>
    </source>
</evidence>
<sequence>MSRIIPNQQSSIFIIISLFLLLALSSITEAKQKDGKFATILDEYHSTIKCVINIAEETIPELDDYVACCGFWAINDWLQNKVSEECEEDNVKQVQHISGLVEPQIRQHCTAYERGSFTCRMLIIMPIVMVVLFILFVISFCICAHVSLFKWIQVRRKYRRVVNLNLQSDEPFVSAKMMNEKTKGNGQTMNSSSNDYGHHHHQSSRFKNQP</sequence>
<feature type="chain" id="PRO_5038276950" evidence="3">
    <location>
        <begin position="31"/>
        <end position="210"/>
    </location>
</feature>
<reference evidence="5" key="1">
    <citation type="submission" date="2013-05" db="EMBL/GenBank/DDBJ databases">
        <authorList>
            <person name="Yim A.K.Y."/>
            <person name="Chan T.F."/>
            <person name="Ji K.M."/>
            <person name="Liu X.Y."/>
            <person name="Zhou J.W."/>
            <person name="Li R.Q."/>
            <person name="Yang K.Y."/>
            <person name="Li J."/>
            <person name="Li M."/>
            <person name="Law P.T.W."/>
            <person name="Wu Y.L."/>
            <person name="Cai Z.L."/>
            <person name="Qin H."/>
            <person name="Bao Y."/>
            <person name="Leung R.K.K."/>
            <person name="Ng P.K.S."/>
            <person name="Zou J."/>
            <person name="Zhong X.J."/>
            <person name="Ran P.X."/>
            <person name="Zhong N.S."/>
            <person name="Liu Z.G."/>
            <person name="Tsui S.K.W."/>
        </authorList>
    </citation>
    <scope>NUCLEOTIDE SEQUENCE</scope>
    <source>
        <strain evidence="5">Derf</strain>
        <tissue evidence="5">Whole organism</tissue>
    </source>
</reference>
<comment type="caution">
    <text evidence="5">The sequence shown here is derived from an EMBL/GenBank/DDBJ whole genome shotgun (WGS) entry which is preliminary data.</text>
</comment>
<keyword evidence="6" id="KW-1185">Reference proteome</keyword>
<evidence type="ECO:0000313" key="5">
    <source>
        <dbReference type="EMBL" id="KAH9522815.1"/>
    </source>
</evidence>
<feature type="compositionally biased region" description="Polar residues" evidence="1">
    <location>
        <begin position="184"/>
        <end position="195"/>
    </location>
</feature>
<evidence type="ECO:0000313" key="6">
    <source>
        <dbReference type="Proteomes" id="UP000790347"/>
    </source>
</evidence>
<reference evidence="4" key="3">
    <citation type="journal article" date="2021" name="World Allergy Organ. J.">
        <title>Chromosome-level assembly of Dermatophagoides farinae genome and transcriptome reveals two novel allergens Der f 37 and Der f 39.</title>
        <authorList>
            <person name="Chen J."/>
            <person name="Cai Z."/>
            <person name="Fan D."/>
            <person name="Hu J."/>
            <person name="Hou Y."/>
            <person name="He Y."/>
            <person name="Zhang Z."/>
            <person name="Zhao Z."/>
            <person name="Gao P."/>
            <person name="Hu W."/>
            <person name="Sun J."/>
            <person name="Li J."/>
            <person name="Ji K."/>
        </authorList>
    </citation>
    <scope>NUCLEOTIDE SEQUENCE</scope>
    <source>
        <strain evidence="4">JKM2019</strain>
    </source>
</reference>
<evidence type="ECO:0000313" key="4">
    <source>
        <dbReference type="EMBL" id="KAH7638870.1"/>
    </source>
</evidence>